<feature type="transmembrane region" description="Helical" evidence="1">
    <location>
        <begin position="41"/>
        <end position="59"/>
    </location>
</feature>
<dbReference type="EMBL" id="JBBWWQ010000006">
    <property type="protein sequence ID" value="KAK8944582.1"/>
    <property type="molecule type" value="Genomic_DNA"/>
</dbReference>
<keyword evidence="1" id="KW-0472">Membrane</keyword>
<proteinExistence type="predicted"/>
<evidence type="ECO:0000313" key="2">
    <source>
        <dbReference type="EMBL" id="KAK8944582.1"/>
    </source>
</evidence>
<gene>
    <name evidence="2" type="ORF">KSP39_PZI007872</name>
</gene>
<dbReference type="AlphaFoldDB" id="A0AAP0BPW7"/>
<sequence length="74" mass="8541">MGCSPVAINLHDVSAIFLCRVAPTIRTSRIEICSVVCRLCILYLIHFLHFVLFSFVQLLRIRILKLELKLVDKE</sequence>
<accession>A0AAP0BPW7</accession>
<dbReference type="Proteomes" id="UP001418222">
    <property type="component" value="Unassembled WGS sequence"/>
</dbReference>
<protein>
    <submittedName>
        <fullName evidence="2">Uncharacterized protein</fullName>
    </submittedName>
</protein>
<keyword evidence="1" id="KW-0812">Transmembrane</keyword>
<reference evidence="2 3" key="1">
    <citation type="journal article" date="2022" name="Nat. Plants">
        <title>Genomes of leafy and leafless Platanthera orchids illuminate the evolution of mycoheterotrophy.</title>
        <authorList>
            <person name="Li M.H."/>
            <person name="Liu K.W."/>
            <person name="Li Z."/>
            <person name="Lu H.C."/>
            <person name="Ye Q.L."/>
            <person name="Zhang D."/>
            <person name="Wang J.Y."/>
            <person name="Li Y.F."/>
            <person name="Zhong Z.M."/>
            <person name="Liu X."/>
            <person name="Yu X."/>
            <person name="Liu D.K."/>
            <person name="Tu X.D."/>
            <person name="Liu B."/>
            <person name="Hao Y."/>
            <person name="Liao X.Y."/>
            <person name="Jiang Y.T."/>
            <person name="Sun W.H."/>
            <person name="Chen J."/>
            <person name="Chen Y.Q."/>
            <person name="Ai Y."/>
            <person name="Zhai J.W."/>
            <person name="Wu S.S."/>
            <person name="Zhou Z."/>
            <person name="Hsiao Y.Y."/>
            <person name="Wu W.L."/>
            <person name="Chen Y.Y."/>
            <person name="Lin Y.F."/>
            <person name="Hsu J.L."/>
            <person name="Li C.Y."/>
            <person name="Wang Z.W."/>
            <person name="Zhao X."/>
            <person name="Zhong W.Y."/>
            <person name="Ma X.K."/>
            <person name="Ma L."/>
            <person name="Huang J."/>
            <person name="Chen G.Z."/>
            <person name="Huang M.Z."/>
            <person name="Huang L."/>
            <person name="Peng D.H."/>
            <person name="Luo Y.B."/>
            <person name="Zou S.Q."/>
            <person name="Chen S.P."/>
            <person name="Lan S."/>
            <person name="Tsai W.C."/>
            <person name="Van de Peer Y."/>
            <person name="Liu Z.J."/>
        </authorList>
    </citation>
    <scope>NUCLEOTIDE SEQUENCE [LARGE SCALE GENOMIC DNA]</scope>
    <source>
        <strain evidence="2">Lor287</strain>
    </source>
</reference>
<evidence type="ECO:0000256" key="1">
    <source>
        <dbReference type="SAM" id="Phobius"/>
    </source>
</evidence>
<evidence type="ECO:0000313" key="3">
    <source>
        <dbReference type="Proteomes" id="UP001418222"/>
    </source>
</evidence>
<keyword evidence="3" id="KW-1185">Reference proteome</keyword>
<keyword evidence="1" id="KW-1133">Transmembrane helix</keyword>
<organism evidence="2 3">
    <name type="scientific">Platanthera zijinensis</name>
    <dbReference type="NCBI Taxonomy" id="2320716"/>
    <lineage>
        <taxon>Eukaryota</taxon>
        <taxon>Viridiplantae</taxon>
        <taxon>Streptophyta</taxon>
        <taxon>Embryophyta</taxon>
        <taxon>Tracheophyta</taxon>
        <taxon>Spermatophyta</taxon>
        <taxon>Magnoliopsida</taxon>
        <taxon>Liliopsida</taxon>
        <taxon>Asparagales</taxon>
        <taxon>Orchidaceae</taxon>
        <taxon>Orchidoideae</taxon>
        <taxon>Orchideae</taxon>
        <taxon>Orchidinae</taxon>
        <taxon>Platanthera</taxon>
    </lineage>
</organism>
<comment type="caution">
    <text evidence="2">The sequence shown here is derived from an EMBL/GenBank/DDBJ whole genome shotgun (WGS) entry which is preliminary data.</text>
</comment>
<name>A0AAP0BPW7_9ASPA</name>